<comment type="similarity">
    <text evidence="7">Belongs to the ATPase delta chain family.</text>
</comment>
<evidence type="ECO:0000256" key="1">
    <source>
        <dbReference type="ARBA" id="ARBA00004370"/>
    </source>
</evidence>
<evidence type="ECO:0000313" key="8">
    <source>
        <dbReference type="EMBL" id="SNR40011.1"/>
    </source>
</evidence>
<evidence type="ECO:0000256" key="2">
    <source>
        <dbReference type="ARBA" id="ARBA00022448"/>
    </source>
</evidence>
<keyword evidence="7" id="KW-0139">CF(1)</keyword>
<comment type="subcellular location">
    <subcellularLocation>
        <location evidence="7">Cell membrane</location>
        <topology evidence="7">Peripheral membrane protein</topology>
    </subcellularLocation>
    <subcellularLocation>
        <location evidence="1">Membrane</location>
    </subcellularLocation>
</comment>
<dbReference type="GO" id="GO:0046933">
    <property type="term" value="F:proton-transporting ATP synthase activity, rotational mechanism"/>
    <property type="evidence" value="ECO:0007669"/>
    <property type="project" value="UniProtKB-UniRule"/>
</dbReference>
<proteinExistence type="inferred from homology"/>
<dbReference type="Pfam" id="PF00213">
    <property type="entry name" value="OSCP"/>
    <property type="match status" value="1"/>
</dbReference>
<evidence type="ECO:0000256" key="4">
    <source>
        <dbReference type="ARBA" id="ARBA00023065"/>
    </source>
</evidence>
<comment type="function">
    <text evidence="7">F(1)F(0) ATP synthase produces ATP from ADP in the presence of a proton or sodium gradient. F-type ATPases consist of two structural domains, F(1) containing the extramembraneous catalytic core and F(0) containing the membrane proton channel, linked together by a central stalk and a peripheral stalk. During catalysis, ATP synthesis in the catalytic domain of F(1) is coupled via a rotary mechanism of the central stalk subunits to proton translocation.</text>
</comment>
<accession>A0A238W0S0</accession>
<dbReference type="EMBL" id="FZNT01000002">
    <property type="protein sequence ID" value="SNR40011.1"/>
    <property type="molecule type" value="Genomic_DNA"/>
</dbReference>
<keyword evidence="7" id="KW-1003">Cell membrane</keyword>
<evidence type="ECO:0000313" key="9">
    <source>
        <dbReference type="Proteomes" id="UP000198384"/>
    </source>
</evidence>
<dbReference type="PANTHER" id="PTHR11910">
    <property type="entry name" value="ATP SYNTHASE DELTA CHAIN"/>
    <property type="match status" value="1"/>
</dbReference>
<dbReference type="RefSeq" id="WP_089380494.1">
    <property type="nucleotide sequence ID" value="NZ_FZNT01000002.1"/>
</dbReference>
<evidence type="ECO:0000256" key="3">
    <source>
        <dbReference type="ARBA" id="ARBA00022781"/>
    </source>
</evidence>
<dbReference type="Gene3D" id="1.10.520.20">
    <property type="entry name" value="N-terminal domain of the delta subunit of the F1F0-ATP synthase"/>
    <property type="match status" value="1"/>
</dbReference>
<keyword evidence="2 7" id="KW-0813">Transport</keyword>
<dbReference type="Proteomes" id="UP000198384">
    <property type="component" value="Unassembled WGS sequence"/>
</dbReference>
<dbReference type="NCBIfam" id="TIGR01145">
    <property type="entry name" value="ATP_synt_delta"/>
    <property type="match status" value="1"/>
</dbReference>
<evidence type="ECO:0000256" key="6">
    <source>
        <dbReference type="ARBA" id="ARBA00023310"/>
    </source>
</evidence>
<organism evidence="8 9">
    <name type="scientific">Lutibacter agarilyticus</name>
    <dbReference type="NCBI Taxonomy" id="1109740"/>
    <lineage>
        <taxon>Bacteria</taxon>
        <taxon>Pseudomonadati</taxon>
        <taxon>Bacteroidota</taxon>
        <taxon>Flavobacteriia</taxon>
        <taxon>Flavobacteriales</taxon>
        <taxon>Flavobacteriaceae</taxon>
        <taxon>Lutibacter</taxon>
    </lineage>
</organism>
<comment type="function">
    <text evidence="7">This protein is part of the stalk that links CF(0) to CF(1). It either transmits conformational changes from CF(0) to CF(1) or is implicated in proton conduction.</text>
</comment>
<keyword evidence="9" id="KW-1185">Reference proteome</keyword>
<dbReference type="SUPFAM" id="SSF47928">
    <property type="entry name" value="N-terminal domain of the delta subunit of the F1F0-ATP synthase"/>
    <property type="match status" value="1"/>
</dbReference>
<evidence type="ECO:0000256" key="7">
    <source>
        <dbReference type="HAMAP-Rule" id="MF_01416"/>
    </source>
</evidence>
<reference evidence="8 9" key="1">
    <citation type="submission" date="2017-06" db="EMBL/GenBank/DDBJ databases">
        <authorList>
            <person name="Kim H.J."/>
            <person name="Triplett B.A."/>
        </authorList>
    </citation>
    <scope>NUCLEOTIDE SEQUENCE [LARGE SCALE GENOMIC DNA]</scope>
    <source>
        <strain evidence="8 9">DSM 29150</strain>
    </source>
</reference>
<dbReference type="AlphaFoldDB" id="A0A238W0S0"/>
<dbReference type="HAMAP" id="MF_01416">
    <property type="entry name" value="ATP_synth_delta_bact"/>
    <property type="match status" value="1"/>
</dbReference>
<sequence>MSGSRAAVRYAKAILSFSLEQNKEVEVNNDMLLVANTINENTDLQLLLNSPILKSDLKKAALKEVFSTKISSLSFGLIDLLIENKRLPILKDVAKKYNLLFDELKGIEVAKVTSAIPLTAALQKQVLSKVKEITGKDATIENVINPDIIGGFILRIGDVQYDASVANKLQVLKRQFENES</sequence>
<gene>
    <name evidence="7" type="primary">atpH</name>
    <name evidence="8" type="ORF">SAMN06265371_102308</name>
</gene>
<keyword evidence="6 7" id="KW-0066">ATP synthesis</keyword>
<keyword evidence="4 7" id="KW-0406">Ion transport</keyword>
<dbReference type="GO" id="GO:0045259">
    <property type="term" value="C:proton-transporting ATP synthase complex"/>
    <property type="evidence" value="ECO:0007669"/>
    <property type="project" value="UniProtKB-KW"/>
</dbReference>
<dbReference type="InterPro" id="IPR000711">
    <property type="entry name" value="ATPase_OSCP/dsu"/>
</dbReference>
<name>A0A238W0S0_9FLAO</name>
<protein>
    <recommendedName>
        <fullName evidence="7">ATP synthase subunit delta</fullName>
    </recommendedName>
    <alternativeName>
        <fullName evidence="7">ATP synthase F(1) sector subunit delta</fullName>
    </alternativeName>
    <alternativeName>
        <fullName evidence="7">F-type ATPase subunit delta</fullName>
        <shortName evidence="7">F-ATPase subunit delta</shortName>
    </alternativeName>
</protein>
<dbReference type="InterPro" id="IPR026015">
    <property type="entry name" value="ATP_synth_OSCP/delta_N_sf"/>
</dbReference>
<dbReference type="OrthoDB" id="9802471at2"/>
<dbReference type="GO" id="GO:0005886">
    <property type="term" value="C:plasma membrane"/>
    <property type="evidence" value="ECO:0007669"/>
    <property type="project" value="UniProtKB-SubCell"/>
</dbReference>
<keyword evidence="5 7" id="KW-0472">Membrane</keyword>
<dbReference type="PRINTS" id="PR00125">
    <property type="entry name" value="ATPASEDELTA"/>
</dbReference>
<keyword evidence="3 7" id="KW-0375">Hydrogen ion transport</keyword>
<evidence type="ECO:0000256" key="5">
    <source>
        <dbReference type="ARBA" id="ARBA00023136"/>
    </source>
</evidence>